<protein>
    <submittedName>
        <fullName evidence="7">Transcriptional regulator, LysR family</fullName>
    </submittedName>
</protein>
<dbReference type="SUPFAM" id="SSF53850">
    <property type="entry name" value="Periplasmic binding protein-like II"/>
    <property type="match status" value="1"/>
</dbReference>
<evidence type="ECO:0000313" key="7">
    <source>
        <dbReference type="EMBL" id="ALL63028.1"/>
    </source>
</evidence>
<sequence>MTDNLGDIRLFVEAAQLGSLSAAGRKLGLTPAAASARLAKLEGGLKARLFERTTRQLRLTDEGRLYLNCCQQALRALDDGEAALQAGQNAVRGKVRISATSDFGRNLLMHWLDEFNLLYPDVTFALTLSDSLQNLVQEDIDLAIRFGVPQDSSLVARWLAPNPRVLCASPEYIARRGEPTDPLDLARFDCIVLGTASGPVNEWRFTRGAEAITYTIPLESARETNDGAVAREWALRGYGIVIKSMWDVEADLKSDGLRVLLPEWRYPDAPLHALYHRNRFMAPRVRVLLDFLAERFTRVTGELEAQLGLPPQGGARKTPARTRKPPAGTETGA</sequence>
<dbReference type="CDD" id="cd08422">
    <property type="entry name" value="PBP2_CrgA_like"/>
    <property type="match status" value="1"/>
</dbReference>
<dbReference type="FunFam" id="3.40.190.290:FF:000001">
    <property type="entry name" value="Transcriptional regulator, LysR family"/>
    <property type="match status" value="1"/>
</dbReference>
<proteinExistence type="inferred from homology"/>
<evidence type="ECO:0000313" key="8">
    <source>
        <dbReference type="Proteomes" id="UP000019146"/>
    </source>
</evidence>
<gene>
    <name evidence="7" type="ORF">K788_0006780</name>
</gene>
<evidence type="ECO:0000256" key="2">
    <source>
        <dbReference type="ARBA" id="ARBA00023015"/>
    </source>
</evidence>
<dbReference type="GO" id="GO:0043565">
    <property type="term" value="F:sequence-specific DNA binding"/>
    <property type="evidence" value="ECO:0007669"/>
    <property type="project" value="TreeGrafter"/>
</dbReference>
<evidence type="ECO:0000256" key="4">
    <source>
        <dbReference type="ARBA" id="ARBA00023163"/>
    </source>
</evidence>
<dbReference type="Proteomes" id="UP000019146">
    <property type="component" value="Chromosome 1"/>
</dbReference>
<feature type="region of interest" description="Disordered" evidence="5">
    <location>
        <begin position="307"/>
        <end position="333"/>
    </location>
</feature>
<dbReference type="PANTHER" id="PTHR30537:SF21">
    <property type="entry name" value="HTH-TYPE TRANSCRIPTIONAL REGULATOR SINR-RELATED"/>
    <property type="match status" value="1"/>
</dbReference>
<comment type="similarity">
    <text evidence="1">Belongs to the LysR transcriptional regulatory family.</text>
</comment>
<dbReference type="Pfam" id="PF00126">
    <property type="entry name" value="HTH_1"/>
    <property type="match status" value="1"/>
</dbReference>
<keyword evidence="3" id="KW-0238">DNA-binding</keyword>
<keyword evidence="4" id="KW-0804">Transcription</keyword>
<dbReference type="PROSITE" id="PS50931">
    <property type="entry name" value="HTH_LYSR"/>
    <property type="match status" value="1"/>
</dbReference>
<dbReference type="KEGG" id="bcai:K788_0006780"/>
<dbReference type="Gene3D" id="1.10.10.10">
    <property type="entry name" value="Winged helix-like DNA-binding domain superfamily/Winged helix DNA-binding domain"/>
    <property type="match status" value="1"/>
</dbReference>
<dbReference type="FunFam" id="1.10.10.10:FF:000001">
    <property type="entry name" value="LysR family transcriptional regulator"/>
    <property type="match status" value="1"/>
</dbReference>
<dbReference type="InterPro" id="IPR036390">
    <property type="entry name" value="WH_DNA-bd_sf"/>
</dbReference>
<dbReference type="InterPro" id="IPR000847">
    <property type="entry name" value="LysR_HTH_N"/>
</dbReference>
<dbReference type="GeneID" id="69967328"/>
<dbReference type="GO" id="GO:0003700">
    <property type="term" value="F:DNA-binding transcription factor activity"/>
    <property type="evidence" value="ECO:0007669"/>
    <property type="project" value="InterPro"/>
</dbReference>
<dbReference type="GO" id="GO:0006351">
    <property type="term" value="P:DNA-templated transcription"/>
    <property type="evidence" value="ECO:0007669"/>
    <property type="project" value="TreeGrafter"/>
</dbReference>
<reference evidence="7 8" key="1">
    <citation type="journal article" date="2014" name="Genome Announc.">
        <title>Draft Genome Sequence of the Haloacid-Degrading Burkholderia caribensis Strain MBA4.</title>
        <authorList>
            <person name="Pan Y."/>
            <person name="Kong K.F."/>
            <person name="Tsang J.S."/>
        </authorList>
    </citation>
    <scope>NUCLEOTIDE SEQUENCE [LARGE SCALE GENOMIC DNA]</scope>
    <source>
        <strain evidence="7 8">MBA4</strain>
    </source>
</reference>
<dbReference type="EMBL" id="CP012746">
    <property type="protein sequence ID" value="ALL63028.1"/>
    <property type="molecule type" value="Genomic_DNA"/>
</dbReference>
<dbReference type="InterPro" id="IPR036388">
    <property type="entry name" value="WH-like_DNA-bd_sf"/>
</dbReference>
<feature type="domain" description="HTH lysR-type" evidence="6">
    <location>
        <begin position="3"/>
        <end position="60"/>
    </location>
</feature>
<evidence type="ECO:0000256" key="5">
    <source>
        <dbReference type="SAM" id="MobiDB-lite"/>
    </source>
</evidence>
<evidence type="ECO:0000256" key="3">
    <source>
        <dbReference type="ARBA" id="ARBA00023125"/>
    </source>
</evidence>
<accession>A0A0P0R4U4</accession>
<dbReference type="Gene3D" id="3.40.190.290">
    <property type="match status" value="1"/>
</dbReference>
<evidence type="ECO:0000256" key="1">
    <source>
        <dbReference type="ARBA" id="ARBA00009437"/>
    </source>
</evidence>
<dbReference type="Pfam" id="PF03466">
    <property type="entry name" value="LysR_substrate"/>
    <property type="match status" value="1"/>
</dbReference>
<keyword evidence="2" id="KW-0805">Transcription regulation</keyword>
<name>A0A0P0R4U4_9BURK</name>
<organism evidence="7 8">
    <name type="scientific">Paraburkholderia caribensis MBA4</name>
    <dbReference type="NCBI Taxonomy" id="1323664"/>
    <lineage>
        <taxon>Bacteria</taxon>
        <taxon>Pseudomonadati</taxon>
        <taxon>Pseudomonadota</taxon>
        <taxon>Betaproteobacteria</taxon>
        <taxon>Burkholderiales</taxon>
        <taxon>Burkholderiaceae</taxon>
        <taxon>Paraburkholderia</taxon>
    </lineage>
</organism>
<dbReference type="PANTHER" id="PTHR30537">
    <property type="entry name" value="HTH-TYPE TRANSCRIPTIONAL REGULATOR"/>
    <property type="match status" value="1"/>
</dbReference>
<evidence type="ECO:0000259" key="6">
    <source>
        <dbReference type="PROSITE" id="PS50931"/>
    </source>
</evidence>
<dbReference type="InterPro" id="IPR005119">
    <property type="entry name" value="LysR_subst-bd"/>
</dbReference>
<dbReference type="SUPFAM" id="SSF46785">
    <property type="entry name" value="Winged helix' DNA-binding domain"/>
    <property type="match status" value="1"/>
</dbReference>
<dbReference type="AlphaFoldDB" id="A0A0P0R4U4"/>
<dbReference type="InterPro" id="IPR058163">
    <property type="entry name" value="LysR-type_TF_proteobact-type"/>
</dbReference>
<dbReference type="RefSeq" id="WP_035986523.1">
    <property type="nucleotide sequence ID" value="NZ_CP012746.1"/>
</dbReference>